<gene>
    <name evidence="7" type="primary">menD</name>
    <name evidence="11" type="ORF">GS18_0214575</name>
</gene>
<dbReference type="EMBL" id="JNVC02000008">
    <property type="protein sequence ID" value="KEZ49769.1"/>
    <property type="molecule type" value="Genomic_DNA"/>
</dbReference>
<comment type="pathway">
    <text evidence="7">Quinol/quinone metabolism; menaquinone biosynthesis.</text>
</comment>
<dbReference type="InterPro" id="IPR032264">
    <property type="entry name" value="MenD_middle"/>
</dbReference>
<reference evidence="11 12" key="1">
    <citation type="journal article" date="2005" name="Int. J. Syst. Evol. Microbiol.">
        <title>Bacillus cibi sp. nov., isolated from jeotgal, a traditional Korean fermented seafood.</title>
        <authorList>
            <person name="Yoon J.H."/>
            <person name="Lee C.H."/>
            <person name="Oh T.K."/>
        </authorList>
    </citation>
    <scope>NUCLEOTIDE SEQUENCE [LARGE SCALE GENOMIC DNA]</scope>
    <source>
        <strain evidence="11 12">DSM 16189</strain>
    </source>
</reference>
<organism evidence="11 12">
    <name type="scientific">Metabacillus indicus</name>
    <name type="common">Bacillus indicus</name>
    <dbReference type="NCBI Taxonomy" id="246786"/>
    <lineage>
        <taxon>Bacteria</taxon>
        <taxon>Bacillati</taxon>
        <taxon>Bacillota</taxon>
        <taxon>Bacilli</taxon>
        <taxon>Bacillales</taxon>
        <taxon>Bacillaceae</taxon>
        <taxon>Metabacillus</taxon>
    </lineage>
</organism>
<evidence type="ECO:0000313" key="11">
    <source>
        <dbReference type="EMBL" id="KEZ49769.1"/>
    </source>
</evidence>
<feature type="domain" description="Menaquinone biosynthesis protein MenD middle" evidence="10">
    <location>
        <begin position="222"/>
        <end position="405"/>
    </location>
</feature>
<comment type="cofactor">
    <cofactor evidence="7">
        <name>thiamine diphosphate</name>
        <dbReference type="ChEBI" id="CHEBI:58937"/>
    </cofactor>
    <text evidence="7">Binds 1 thiamine pyrophosphate per subunit.</text>
</comment>
<sequence length="583" mass="64676">MSKSKSLTLYAANFADELAKAGVTEAVISPGSRSTPMAMLMAEHPDINIHLMIDERSAGFFALGLSKMLNKPVALLCTSGTAAANYYPAVVEAFYSRVPLLILTADRPHELRDVGAPQAIDQIHFFGRYAKWFADMAIPEQTEGMLAYSRMMAARAAGKALSSPAGPVHLNLPFREPLIPDFDLEDIWKNGSGRTQHVNIKPGQAVLQDLEIERIAELLSGREKGLIVCGEIRDPLFTDAVLKLSTALKYPILADPLSNLRTGSHDKSAVIDGYDAFMKDDELLNELKPDVIIRFGAMPVSKPLFLFLKRSPEILQLVVDGQGGYREPTLMASEMIECDESWFCESLSGRVSPAENEQWLKTWQETNSAARKILSSPEDGPDALFEGKVFSELQKAMPEKSHMFVGNSMPIRDADNYFLNSNKRISVHANRGANGIDGIVSTALGMSAAAEDPLFLVIGDLSFYHDMNGLLAAKMHKLDMTVILLNNDGGGIFSFLPQSKEEKHFETLFGTPTGLHFQHAASLYDAAYTQPETWEAFRDDVENAARRKGLNIIEVRTNRHSRVMIHRNLMNRVSQEIREMMRK</sequence>
<evidence type="ECO:0000256" key="1">
    <source>
        <dbReference type="ARBA" id="ARBA00022428"/>
    </source>
</evidence>
<name>A0A084GR07_METID</name>
<dbReference type="UniPathway" id="UPA01057">
    <property type="reaction ID" value="UER00164"/>
</dbReference>
<dbReference type="PANTHER" id="PTHR42916:SF1">
    <property type="entry name" value="PROTEIN PHYLLO, CHLOROPLASTIC"/>
    <property type="match status" value="1"/>
</dbReference>
<dbReference type="PIRSF" id="PIRSF004983">
    <property type="entry name" value="MenD"/>
    <property type="match status" value="1"/>
</dbReference>
<comment type="caution">
    <text evidence="11">The sequence shown here is derived from an EMBL/GenBank/DDBJ whole genome shotgun (WGS) entry which is preliminary data.</text>
</comment>
<dbReference type="HAMAP" id="MF_01659">
    <property type="entry name" value="MenD"/>
    <property type="match status" value="1"/>
</dbReference>
<feature type="domain" description="Thiamine pyrophosphate enzyme N-terminal TPP-binding" evidence="9">
    <location>
        <begin position="13"/>
        <end position="124"/>
    </location>
</feature>
<comment type="subunit">
    <text evidence="7">Homodimer.</text>
</comment>
<dbReference type="OrthoDB" id="9791859at2"/>
<dbReference type="Gene3D" id="3.40.50.1220">
    <property type="entry name" value="TPP-binding domain"/>
    <property type="match status" value="1"/>
</dbReference>
<keyword evidence="4 7" id="KW-0460">Magnesium</keyword>
<evidence type="ECO:0000259" key="9">
    <source>
        <dbReference type="Pfam" id="PF02776"/>
    </source>
</evidence>
<evidence type="ECO:0000313" key="12">
    <source>
        <dbReference type="Proteomes" id="UP000028549"/>
    </source>
</evidence>
<evidence type="ECO:0000259" key="10">
    <source>
        <dbReference type="Pfam" id="PF16582"/>
    </source>
</evidence>
<proteinExistence type="inferred from homology"/>
<protein>
    <recommendedName>
        <fullName evidence="7">2-succinyl-5-enolpyruvyl-6-hydroxy-3-cyclohexene-1-carboxylate synthase</fullName>
        <shortName evidence="7">SEPHCHC synthase</shortName>
        <ecNumber evidence="7">2.2.1.9</ecNumber>
    </recommendedName>
    <alternativeName>
        <fullName evidence="7">Menaquinone biosynthesis protein MenD</fullName>
    </alternativeName>
</protein>
<dbReference type="CDD" id="cd02009">
    <property type="entry name" value="TPP_SHCHC_synthase"/>
    <property type="match status" value="1"/>
</dbReference>
<evidence type="ECO:0000256" key="5">
    <source>
        <dbReference type="ARBA" id="ARBA00023052"/>
    </source>
</evidence>
<dbReference type="CDD" id="cd07037">
    <property type="entry name" value="TPP_PYR_MenD"/>
    <property type="match status" value="1"/>
</dbReference>
<dbReference type="Proteomes" id="UP000028549">
    <property type="component" value="Unassembled WGS sequence"/>
</dbReference>
<keyword evidence="6 7" id="KW-0464">Manganese</keyword>
<dbReference type="PANTHER" id="PTHR42916">
    <property type="entry name" value="2-SUCCINYL-5-ENOLPYRUVYL-6-HYDROXY-3-CYCLOHEXENE-1-CARBOXYLATE SYNTHASE"/>
    <property type="match status" value="1"/>
</dbReference>
<comment type="similarity">
    <text evidence="7">Belongs to the TPP enzyme family. MenD subfamily.</text>
</comment>
<dbReference type="EC" id="2.2.1.9" evidence="7"/>
<dbReference type="InterPro" id="IPR011766">
    <property type="entry name" value="TPP_enzyme_TPP-bd"/>
</dbReference>
<keyword evidence="5 7" id="KW-0786">Thiamine pyrophosphate</keyword>
<dbReference type="InterPro" id="IPR004433">
    <property type="entry name" value="MenaQ_synth_MenD"/>
</dbReference>
<evidence type="ECO:0000256" key="7">
    <source>
        <dbReference type="HAMAP-Rule" id="MF_01659"/>
    </source>
</evidence>
<evidence type="ECO:0000259" key="8">
    <source>
        <dbReference type="Pfam" id="PF02775"/>
    </source>
</evidence>
<evidence type="ECO:0000256" key="2">
    <source>
        <dbReference type="ARBA" id="ARBA00022679"/>
    </source>
</evidence>
<evidence type="ECO:0000256" key="3">
    <source>
        <dbReference type="ARBA" id="ARBA00022723"/>
    </source>
</evidence>
<dbReference type="GO" id="GO:0000287">
    <property type="term" value="F:magnesium ion binding"/>
    <property type="evidence" value="ECO:0007669"/>
    <property type="project" value="UniProtKB-UniRule"/>
</dbReference>
<dbReference type="Pfam" id="PF02775">
    <property type="entry name" value="TPP_enzyme_C"/>
    <property type="match status" value="1"/>
</dbReference>
<keyword evidence="12" id="KW-1185">Reference proteome</keyword>
<dbReference type="SUPFAM" id="SSF52518">
    <property type="entry name" value="Thiamin diphosphate-binding fold (THDP-binding)"/>
    <property type="match status" value="2"/>
</dbReference>
<dbReference type="NCBIfam" id="TIGR00173">
    <property type="entry name" value="menD"/>
    <property type="match status" value="1"/>
</dbReference>
<dbReference type="Pfam" id="PF16582">
    <property type="entry name" value="TPP_enzyme_M_2"/>
    <property type="match status" value="1"/>
</dbReference>
<dbReference type="InterPro" id="IPR012001">
    <property type="entry name" value="Thiamin_PyroP_enz_TPP-bd_dom"/>
</dbReference>
<dbReference type="Pfam" id="PF02776">
    <property type="entry name" value="TPP_enzyme_N"/>
    <property type="match status" value="1"/>
</dbReference>
<evidence type="ECO:0000256" key="4">
    <source>
        <dbReference type="ARBA" id="ARBA00022842"/>
    </source>
</evidence>
<dbReference type="InterPro" id="IPR029061">
    <property type="entry name" value="THDP-binding"/>
</dbReference>
<dbReference type="Gene3D" id="3.40.50.970">
    <property type="match status" value="2"/>
</dbReference>
<comment type="pathway">
    <text evidence="7">Quinol/quinone metabolism; 1,4-dihydroxy-2-naphthoate biosynthesis; 1,4-dihydroxy-2-naphthoate from chorismate: step 2/7.</text>
</comment>
<accession>A0A084GR07</accession>
<keyword evidence="3 7" id="KW-0479">Metal-binding</keyword>
<dbReference type="RefSeq" id="WP_029566208.1">
    <property type="nucleotide sequence ID" value="NZ_JNVC02000008.1"/>
</dbReference>
<dbReference type="InterPro" id="IPR029035">
    <property type="entry name" value="DHS-like_NAD/FAD-binding_dom"/>
</dbReference>
<dbReference type="GO" id="GO:0009234">
    <property type="term" value="P:menaquinone biosynthetic process"/>
    <property type="evidence" value="ECO:0007669"/>
    <property type="project" value="UniProtKB-UniRule"/>
</dbReference>
<dbReference type="STRING" id="246786.GS18_0214575"/>
<dbReference type="SUPFAM" id="SSF52467">
    <property type="entry name" value="DHS-like NAD/FAD-binding domain"/>
    <property type="match status" value="1"/>
</dbReference>
<feature type="domain" description="Thiamine pyrophosphate enzyme TPP-binding" evidence="8">
    <location>
        <begin position="439"/>
        <end position="555"/>
    </location>
</feature>
<comment type="catalytic activity">
    <reaction evidence="7">
        <text>isochorismate + 2-oxoglutarate + H(+) = 5-enolpyruvoyl-6-hydroxy-2-succinyl-cyclohex-3-ene-1-carboxylate + CO2</text>
        <dbReference type="Rhea" id="RHEA:25593"/>
        <dbReference type="ChEBI" id="CHEBI:15378"/>
        <dbReference type="ChEBI" id="CHEBI:16526"/>
        <dbReference type="ChEBI" id="CHEBI:16810"/>
        <dbReference type="ChEBI" id="CHEBI:29780"/>
        <dbReference type="ChEBI" id="CHEBI:58818"/>
        <dbReference type="EC" id="2.2.1.9"/>
    </reaction>
</comment>
<keyword evidence="1 7" id="KW-0474">Menaquinone biosynthesis</keyword>
<dbReference type="GO" id="GO:0030976">
    <property type="term" value="F:thiamine pyrophosphate binding"/>
    <property type="evidence" value="ECO:0007669"/>
    <property type="project" value="UniProtKB-UniRule"/>
</dbReference>
<dbReference type="AlphaFoldDB" id="A0A084GR07"/>
<dbReference type="UniPathway" id="UPA00079"/>
<comment type="cofactor">
    <cofactor evidence="7">
        <name>Mg(2+)</name>
        <dbReference type="ChEBI" id="CHEBI:18420"/>
    </cofactor>
    <cofactor evidence="7">
        <name>Mn(2+)</name>
        <dbReference type="ChEBI" id="CHEBI:29035"/>
    </cofactor>
</comment>
<evidence type="ECO:0000256" key="6">
    <source>
        <dbReference type="ARBA" id="ARBA00023211"/>
    </source>
</evidence>
<dbReference type="GO" id="GO:0030145">
    <property type="term" value="F:manganese ion binding"/>
    <property type="evidence" value="ECO:0007669"/>
    <property type="project" value="UniProtKB-UniRule"/>
</dbReference>
<comment type="function">
    <text evidence="7">Catalyzes the thiamine diphosphate-dependent decarboxylation of 2-oxoglutarate and the subsequent addition of the resulting succinic semialdehyde-thiamine pyrophosphate anion to isochorismate to yield 2-succinyl-5-enolpyruvyl-6-hydroxy-3-cyclohexene-1-carboxylate (SEPHCHC).</text>
</comment>
<keyword evidence="2 7" id="KW-0808">Transferase</keyword>
<dbReference type="GO" id="GO:0070204">
    <property type="term" value="F:2-succinyl-5-enolpyruvyl-6-hydroxy-3-cyclohexene-1-carboxylic-acid synthase activity"/>
    <property type="evidence" value="ECO:0007669"/>
    <property type="project" value="UniProtKB-UniRule"/>
</dbReference>